<keyword evidence="3" id="KW-1185">Reference proteome</keyword>
<dbReference type="Pfam" id="PF09831">
    <property type="entry name" value="DUF2058"/>
    <property type="match status" value="1"/>
</dbReference>
<dbReference type="Proteomes" id="UP000017842">
    <property type="component" value="Unassembled WGS sequence"/>
</dbReference>
<dbReference type="EMBL" id="AYLO01000027">
    <property type="protein sequence ID" value="ESS73264.1"/>
    <property type="molecule type" value="Genomic_DNA"/>
</dbReference>
<evidence type="ECO:0000313" key="2">
    <source>
        <dbReference type="EMBL" id="ESS73264.1"/>
    </source>
</evidence>
<keyword evidence="1" id="KW-0175">Coiled coil</keyword>
<feature type="coiled-coil region" evidence="1">
    <location>
        <begin position="47"/>
        <end position="87"/>
    </location>
</feature>
<dbReference type="PATRIC" id="fig|1116472.3.peg.866"/>
<evidence type="ECO:0008006" key="4">
    <source>
        <dbReference type="Google" id="ProtNLM"/>
    </source>
</evidence>
<sequence>MAKLSLQEQLLKSGLVGAGHAKAVKSEKHKQVKQQQHNKALVVDDLKEQAQKVRLEQADRARQLNQQRKEEQDQKQLAAQIKQLIELNRLPLGNGVVEKLDNSIPYHFTENNKVKTLYLTEEMREKLGNGQLAIVKLGRQYEVVTSTIAEKIKARDVSSVIVLNEPNLRNVDQEDLYAEYQVPDDLTW</sequence>
<gene>
    <name evidence="2" type="ORF">MGMO_27c00070</name>
</gene>
<dbReference type="InterPro" id="IPR018636">
    <property type="entry name" value="DUF2058"/>
</dbReference>
<dbReference type="AlphaFoldDB" id="V5BZL2"/>
<proteinExistence type="predicted"/>
<organism evidence="2 3">
    <name type="scientific">Methyloglobulus morosus KoM1</name>
    <dbReference type="NCBI Taxonomy" id="1116472"/>
    <lineage>
        <taxon>Bacteria</taxon>
        <taxon>Pseudomonadati</taxon>
        <taxon>Pseudomonadota</taxon>
        <taxon>Gammaproteobacteria</taxon>
        <taxon>Methylococcales</taxon>
        <taxon>Methylococcaceae</taxon>
        <taxon>Methyloglobulus</taxon>
    </lineage>
</organism>
<accession>V5BZL2</accession>
<dbReference type="eggNOG" id="COG3122">
    <property type="taxonomic scope" value="Bacteria"/>
</dbReference>
<evidence type="ECO:0000256" key="1">
    <source>
        <dbReference type="SAM" id="Coils"/>
    </source>
</evidence>
<dbReference type="STRING" id="1116472.MGMO_27c00070"/>
<comment type="caution">
    <text evidence="2">The sequence shown here is derived from an EMBL/GenBank/DDBJ whole genome shotgun (WGS) entry which is preliminary data.</text>
</comment>
<protein>
    <recommendedName>
        <fullName evidence="4">Nucleoprotein/polynucleotide-associated enzyme</fullName>
    </recommendedName>
</protein>
<dbReference type="RefSeq" id="WP_023493740.1">
    <property type="nucleotide sequence ID" value="NZ_AYLO01000027.1"/>
</dbReference>
<reference evidence="2 3" key="1">
    <citation type="journal article" date="2013" name="Genome Announc.">
        <title>Draft Genome Sequence of the Methanotrophic Gammaproteobacterium Methyloglobulus morosus DSM 22980 Strain KoM1.</title>
        <authorList>
            <person name="Poehlein A."/>
            <person name="Deutzmann J.S."/>
            <person name="Daniel R."/>
            <person name="Simeonova D.D."/>
        </authorList>
    </citation>
    <scope>NUCLEOTIDE SEQUENCE [LARGE SCALE GENOMIC DNA]</scope>
    <source>
        <strain evidence="2 3">KoM1</strain>
    </source>
</reference>
<name>V5BZL2_9GAMM</name>
<evidence type="ECO:0000313" key="3">
    <source>
        <dbReference type="Proteomes" id="UP000017842"/>
    </source>
</evidence>
<dbReference type="OrthoDB" id="5294470at2"/>